<comment type="similarity">
    <text evidence="2 14">Belongs to the XPG/RAD2 endonuclease family. EXO1 subfamily.</text>
</comment>
<dbReference type="InterPro" id="IPR006085">
    <property type="entry name" value="XPG_DNA_repair_N"/>
</dbReference>
<evidence type="ECO:0000259" key="17">
    <source>
        <dbReference type="SMART" id="SM00485"/>
    </source>
</evidence>
<sequence length="563" mass="63146">MGIKDLLRFLKPYTEPIHVRKYAGKRVGIDAYAWLHRGAYSCSMELSLNSEGEKKLQYINYFMHRIKLLKHHKITPVVVFDGGNIPCKAGTENERYRRRKVNKEMAMEKLKEGNVGGAIELFQRAISITPSMAHLLIQTLKTENVEFIVAPYEADAQLAYLSSLGEEHGGIVAIISEDSDLLAYGCPSIIFKMDRFGNGEEIIIDKVFNSTEIKPSFRNFNTNLFIDMCVLAGCDFLPSIPGIGIVKAHALVSKYRNIDRVLSVLKTDKGKQVPDDYARSFKEAVAVFQHATIYNREKKNVEHMKELPETLLESLGGEIDFLGPIIPPSIATAIAEGNLDPSTMEAYECSLSQKNSGLAEIEQYEVSDPADAVETRSASSQQTNKGNKHRAAKPYPAFEVHRDKEKQEQSCFTVYSYLSIKERSISSTSTMTVPRQVLKERNFSDEAAALSKLVLASEAHNDEEISSVSEEFLVKTPDNNPFRKRKLHSENTETTPTTKSSVTEDDQSELRRQTLDSQESVNSTTQTLDDNKEQFKVLKKGKISNCKASGNKKSSILNFFARI</sequence>
<protein>
    <recommendedName>
        <fullName evidence="3 14">Exonuclease 1</fullName>
        <ecNumber evidence="14">3.1.-.-</ecNumber>
    </recommendedName>
</protein>
<evidence type="ECO:0000259" key="16">
    <source>
        <dbReference type="SMART" id="SM00484"/>
    </source>
</evidence>
<dbReference type="GO" id="GO:0003677">
    <property type="term" value="F:DNA binding"/>
    <property type="evidence" value="ECO:0007669"/>
    <property type="project" value="UniProtKB-UniRule"/>
</dbReference>
<comment type="subcellular location">
    <subcellularLocation>
        <location evidence="1 14">Nucleus</location>
    </subcellularLocation>
</comment>
<keyword evidence="11 14" id="KW-0234">DNA repair</keyword>
<dbReference type="Gene3D" id="1.10.150.20">
    <property type="entry name" value="5' to 3' exonuclease, C-terminal subdomain"/>
    <property type="match status" value="1"/>
</dbReference>
<feature type="compositionally biased region" description="Low complexity" evidence="15">
    <location>
        <begin position="492"/>
        <end position="501"/>
    </location>
</feature>
<dbReference type="GeneID" id="110702980"/>
<keyword evidence="4 14" id="KW-0540">Nuclease</keyword>
<dbReference type="KEGG" id="cqi:110702980"/>
<dbReference type="InterPro" id="IPR036279">
    <property type="entry name" value="5-3_exonuclease_C_sf"/>
</dbReference>
<evidence type="ECO:0000313" key="18">
    <source>
        <dbReference type="EnsemblPlants" id="AUR62029960-RA:cds"/>
    </source>
</evidence>
<evidence type="ECO:0000256" key="7">
    <source>
        <dbReference type="ARBA" id="ARBA00022769"/>
    </source>
</evidence>
<dbReference type="Pfam" id="PF00752">
    <property type="entry name" value="XPG_N"/>
    <property type="match status" value="1"/>
</dbReference>
<keyword evidence="5 14" id="KW-0479">Metal-binding</keyword>
<evidence type="ECO:0000256" key="12">
    <source>
        <dbReference type="ARBA" id="ARBA00023242"/>
    </source>
</evidence>
<dbReference type="GO" id="GO:0005634">
    <property type="term" value="C:nucleus"/>
    <property type="evidence" value="ECO:0007669"/>
    <property type="project" value="UniProtKB-SubCell"/>
</dbReference>
<dbReference type="GO" id="GO:0017108">
    <property type="term" value="F:5'-flap endonuclease activity"/>
    <property type="evidence" value="ECO:0007669"/>
    <property type="project" value="TreeGrafter"/>
</dbReference>
<dbReference type="FunFam" id="1.10.150.20:FF:000011">
    <property type="entry name" value="exonuclease 1"/>
    <property type="match status" value="1"/>
</dbReference>
<dbReference type="PROSITE" id="PS00842">
    <property type="entry name" value="XPG_2"/>
    <property type="match status" value="1"/>
</dbReference>
<dbReference type="SUPFAM" id="SSF47807">
    <property type="entry name" value="5' to 3' exonuclease, C-terminal subdomain"/>
    <property type="match status" value="1"/>
</dbReference>
<dbReference type="InterPro" id="IPR019974">
    <property type="entry name" value="XPG_CS"/>
</dbReference>
<dbReference type="CDD" id="cd09901">
    <property type="entry name" value="H3TH_FEN1-like"/>
    <property type="match status" value="1"/>
</dbReference>
<feature type="region of interest" description="Disordered" evidence="15">
    <location>
        <begin position="477"/>
        <end position="528"/>
    </location>
</feature>
<organism evidence="18 19">
    <name type="scientific">Chenopodium quinoa</name>
    <name type="common">Quinoa</name>
    <dbReference type="NCBI Taxonomy" id="63459"/>
    <lineage>
        <taxon>Eukaryota</taxon>
        <taxon>Viridiplantae</taxon>
        <taxon>Streptophyta</taxon>
        <taxon>Embryophyta</taxon>
        <taxon>Tracheophyta</taxon>
        <taxon>Spermatophyta</taxon>
        <taxon>Magnoliopsida</taxon>
        <taxon>eudicotyledons</taxon>
        <taxon>Gunneridae</taxon>
        <taxon>Pentapetalae</taxon>
        <taxon>Caryophyllales</taxon>
        <taxon>Chenopodiaceae</taxon>
        <taxon>Chenopodioideae</taxon>
        <taxon>Atripliceae</taxon>
        <taxon>Chenopodium</taxon>
    </lineage>
</organism>
<dbReference type="AlphaFoldDB" id="A0A803MIL2"/>
<keyword evidence="14" id="KW-0238">DNA-binding</keyword>
<dbReference type="CDD" id="cd09857">
    <property type="entry name" value="PIN_EXO1"/>
    <property type="match status" value="1"/>
</dbReference>
<feature type="compositionally biased region" description="Polar residues" evidence="15">
    <location>
        <begin position="376"/>
        <end position="385"/>
    </location>
</feature>
<evidence type="ECO:0000256" key="3">
    <source>
        <dbReference type="ARBA" id="ARBA00020324"/>
    </source>
</evidence>
<dbReference type="OrthoDB" id="26491at2759"/>
<evidence type="ECO:0000256" key="9">
    <source>
        <dbReference type="ARBA" id="ARBA00022842"/>
    </source>
</evidence>
<evidence type="ECO:0000256" key="1">
    <source>
        <dbReference type="ARBA" id="ARBA00004123"/>
    </source>
</evidence>
<dbReference type="InterPro" id="IPR008918">
    <property type="entry name" value="HhH2"/>
</dbReference>
<dbReference type="GO" id="GO:0046872">
    <property type="term" value="F:metal ion binding"/>
    <property type="evidence" value="ECO:0007669"/>
    <property type="project" value="UniProtKB-UniRule"/>
</dbReference>
<dbReference type="FunFam" id="3.40.50.1010:FF:000002">
    <property type="entry name" value="Exonuclease 1, putative"/>
    <property type="match status" value="1"/>
</dbReference>
<evidence type="ECO:0000256" key="15">
    <source>
        <dbReference type="SAM" id="MobiDB-lite"/>
    </source>
</evidence>
<keyword evidence="12 14" id="KW-0539">Nucleus</keyword>
<reference evidence="18" key="1">
    <citation type="journal article" date="2017" name="Nature">
        <title>The genome of Chenopodium quinoa.</title>
        <authorList>
            <person name="Jarvis D.E."/>
            <person name="Ho Y.S."/>
            <person name="Lightfoot D.J."/>
            <person name="Schmoeckel S.M."/>
            <person name="Li B."/>
            <person name="Borm T.J.A."/>
            <person name="Ohyanagi H."/>
            <person name="Mineta K."/>
            <person name="Michell C.T."/>
            <person name="Saber N."/>
            <person name="Kharbatia N.M."/>
            <person name="Rupper R.R."/>
            <person name="Sharp A.R."/>
            <person name="Dally N."/>
            <person name="Boughton B.A."/>
            <person name="Woo Y.H."/>
            <person name="Gao G."/>
            <person name="Schijlen E.G.W.M."/>
            <person name="Guo X."/>
            <person name="Momin A.A."/>
            <person name="Negrao S."/>
            <person name="Al-Babili S."/>
            <person name="Gehring C."/>
            <person name="Roessner U."/>
            <person name="Jung C."/>
            <person name="Murphy K."/>
            <person name="Arold S.T."/>
            <person name="Gojobori T."/>
            <person name="van der Linden C.G."/>
            <person name="van Loo E.N."/>
            <person name="Jellen E.N."/>
            <person name="Maughan P.J."/>
            <person name="Tester M."/>
        </authorList>
    </citation>
    <scope>NUCLEOTIDE SEQUENCE [LARGE SCALE GENOMIC DNA]</scope>
    <source>
        <strain evidence="18">cv. PI 614886</strain>
    </source>
</reference>
<accession>A0A803MIL2</accession>
<comment type="cofactor">
    <cofactor evidence="14">
        <name>Mg(2+)</name>
        <dbReference type="ChEBI" id="CHEBI:18420"/>
    </cofactor>
    <text evidence="14">Binds 2 magnesium ions per subunit. They probably participate in the reaction catalyzed by the enzyme. May bind an additional third magnesium ion after substrate binding.</text>
</comment>
<reference evidence="18" key="2">
    <citation type="submission" date="2021-03" db="UniProtKB">
        <authorList>
            <consortium name="EnsemblPlants"/>
        </authorList>
    </citation>
    <scope>IDENTIFICATION</scope>
</reference>
<dbReference type="GO" id="GO:0006281">
    <property type="term" value="P:DNA repair"/>
    <property type="evidence" value="ECO:0007669"/>
    <property type="project" value="UniProtKB-UniRule"/>
</dbReference>
<dbReference type="SMART" id="SM00279">
    <property type="entry name" value="HhH2"/>
    <property type="match status" value="1"/>
</dbReference>
<keyword evidence="14" id="KW-0269">Exonuclease</keyword>
<proteinExistence type="inferred from homology"/>
<evidence type="ECO:0000256" key="13">
    <source>
        <dbReference type="ARBA" id="ARBA00060210"/>
    </source>
</evidence>
<keyword evidence="19" id="KW-1185">Reference proteome</keyword>
<feature type="domain" description="XPG N-terminal" evidence="17">
    <location>
        <begin position="1"/>
        <end position="102"/>
    </location>
</feature>
<name>A0A803MIL2_CHEQI</name>
<evidence type="ECO:0000256" key="8">
    <source>
        <dbReference type="ARBA" id="ARBA00022801"/>
    </source>
</evidence>
<dbReference type="EC" id="3.1.-.-" evidence="14"/>
<evidence type="ECO:0000256" key="11">
    <source>
        <dbReference type="ARBA" id="ARBA00023204"/>
    </source>
</evidence>
<dbReference type="SMART" id="SM00484">
    <property type="entry name" value="XPGI"/>
    <property type="match status" value="1"/>
</dbReference>
<keyword evidence="6 14" id="KW-0227">DNA damage</keyword>
<evidence type="ECO:0000256" key="2">
    <source>
        <dbReference type="ARBA" id="ARBA00010563"/>
    </source>
</evidence>
<dbReference type="EnsemblPlants" id="AUR62029960-RA">
    <property type="protein sequence ID" value="AUR62029960-RA:cds"/>
    <property type="gene ID" value="AUR62029960"/>
</dbReference>
<keyword evidence="10 14" id="KW-0267">Excision nuclease</keyword>
<evidence type="ECO:0000313" key="19">
    <source>
        <dbReference type="Proteomes" id="UP000596660"/>
    </source>
</evidence>
<dbReference type="Gene3D" id="3.40.50.1010">
    <property type="entry name" value="5'-nuclease"/>
    <property type="match status" value="1"/>
</dbReference>
<comment type="function">
    <text evidence="13">Putative 5'-&gt;3' double-stranded DNA exonuclease which may also contain a cryptic 3'-&gt;5' double-stranded DNA exonuclease activity. May be involved in DNA mismatch repair (MMR).</text>
</comment>
<dbReference type="SUPFAM" id="SSF88723">
    <property type="entry name" value="PIN domain-like"/>
    <property type="match status" value="1"/>
</dbReference>
<dbReference type="RefSeq" id="XP_021736430.1">
    <property type="nucleotide sequence ID" value="XM_021880738.1"/>
</dbReference>
<dbReference type="InterPro" id="IPR006086">
    <property type="entry name" value="XPG-I_dom"/>
</dbReference>
<dbReference type="Pfam" id="PF00867">
    <property type="entry name" value="XPG_I"/>
    <property type="match status" value="1"/>
</dbReference>
<keyword evidence="7 14" id="KW-0228">DNA excision</keyword>
<feature type="domain" description="XPG-I" evidence="16">
    <location>
        <begin position="141"/>
        <end position="210"/>
    </location>
</feature>
<evidence type="ECO:0000256" key="6">
    <source>
        <dbReference type="ARBA" id="ARBA00022763"/>
    </source>
</evidence>
<dbReference type="InterPro" id="IPR044752">
    <property type="entry name" value="PIN-like_EXO1"/>
</dbReference>
<comment type="function">
    <text evidence="14">5'-&gt;3' double-stranded DNA exonuclease which may also possess a cryptic 3'-&gt;5' double-stranded DNA exonuclease activity. Functions in DNA mismatch repair.</text>
</comment>
<keyword evidence="9 14" id="KW-0460">Magnesium</keyword>
<evidence type="ECO:0000256" key="4">
    <source>
        <dbReference type="ARBA" id="ARBA00022722"/>
    </source>
</evidence>
<dbReference type="SMART" id="SM00485">
    <property type="entry name" value="XPGN"/>
    <property type="match status" value="1"/>
</dbReference>
<dbReference type="InterPro" id="IPR006084">
    <property type="entry name" value="XPG/Rad2"/>
</dbReference>
<dbReference type="PRINTS" id="PR00853">
    <property type="entry name" value="XPGRADSUPER"/>
</dbReference>
<keyword evidence="8 14" id="KW-0378">Hydrolase</keyword>
<dbReference type="Gramene" id="AUR62029960-RA">
    <property type="protein sequence ID" value="AUR62029960-RA:cds"/>
    <property type="gene ID" value="AUR62029960"/>
</dbReference>
<gene>
    <name evidence="18" type="primary">LOC110702980</name>
</gene>
<dbReference type="PANTHER" id="PTHR11081">
    <property type="entry name" value="FLAP ENDONUCLEASE FAMILY MEMBER"/>
    <property type="match status" value="1"/>
</dbReference>
<dbReference type="OMA" id="VTKPKHI"/>
<dbReference type="InterPro" id="IPR029060">
    <property type="entry name" value="PIN-like_dom_sf"/>
</dbReference>
<dbReference type="Proteomes" id="UP000596660">
    <property type="component" value="Unplaced"/>
</dbReference>
<dbReference type="PANTHER" id="PTHR11081:SF8">
    <property type="entry name" value="EXONUCLEASE 1"/>
    <property type="match status" value="1"/>
</dbReference>
<evidence type="ECO:0000256" key="5">
    <source>
        <dbReference type="ARBA" id="ARBA00022723"/>
    </source>
</evidence>
<feature type="compositionally biased region" description="Polar residues" evidence="15">
    <location>
        <begin position="515"/>
        <end position="528"/>
    </location>
</feature>
<evidence type="ECO:0000256" key="10">
    <source>
        <dbReference type="ARBA" id="ARBA00022881"/>
    </source>
</evidence>
<evidence type="ECO:0000256" key="14">
    <source>
        <dbReference type="RuleBase" id="RU910737"/>
    </source>
</evidence>
<dbReference type="GO" id="GO:0035312">
    <property type="term" value="F:5'-3' DNA exonuclease activity"/>
    <property type="evidence" value="ECO:0007669"/>
    <property type="project" value="UniProtKB-UniRule"/>
</dbReference>
<feature type="region of interest" description="Disordered" evidence="15">
    <location>
        <begin position="369"/>
        <end position="392"/>
    </location>
</feature>